<gene>
    <name evidence="1" type="ORF">ATANTOWER_009293</name>
</gene>
<evidence type="ECO:0008006" key="3">
    <source>
        <dbReference type="Google" id="ProtNLM"/>
    </source>
</evidence>
<evidence type="ECO:0000313" key="1">
    <source>
        <dbReference type="EMBL" id="MED6255412.1"/>
    </source>
</evidence>
<proteinExistence type="predicted"/>
<evidence type="ECO:0000313" key="2">
    <source>
        <dbReference type="Proteomes" id="UP001345963"/>
    </source>
</evidence>
<dbReference type="Proteomes" id="UP001345963">
    <property type="component" value="Unassembled WGS sequence"/>
</dbReference>
<keyword evidence="2" id="KW-1185">Reference proteome</keyword>
<protein>
    <recommendedName>
        <fullName evidence="3">Secreted protein</fullName>
    </recommendedName>
</protein>
<name>A0ABU7BY79_9TELE</name>
<organism evidence="1 2">
    <name type="scientific">Ataeniobius toweri</name>
    <dbReference type="NCBI Taxonomy" id="208326"/>
    <lineage>
        <taxon>Eukaryota</taxon>
        <taxon>Metazoa</taxon>
        <taxon>Chordata</taxon>
        <taxon>Craniata</taxon>
        <taxon>Vertebrata</taxon>
        <taxon>Euteleostomi</taxon>
        <taxon>Actinopterygii</taxon>
        <taxon>Neopterygii</taxon>
        <taxon>Teleostei</taxon>
        <taxon>Neoteleostei</taxon>
        <taxon>Acanthomorphata</taxon>
        <taxon>Ovalentaria</taxon>
        <taxon>Atherinomorphae</taxon>
        <taxon>Cyprinodontiformes</taxon>
        <taxon>Goodeidae</taxon>
        <taxon>Ataeniobius</taxon>
    </lineage>
</organism>
<accession>A0ABU7BY79</accession>
<reference evidence="1 2" key="1">
    <citation type="submission" date="2021-07" db="EMBL/GenBank/DDBJ databases">
        <authorList>
            <person name="Palmer J.M."/>
        </authorList>
    </citation>
    <scope>NUCLEOTIDE SEQUENCE [LARGE SCALE GENOMIC DNA]</scope>
    <source>
        <strain evidence="1 2">AT_MEX2019</strain>
        <tissue evidence="1">Muscle</tissue>
    </source>
</reference>
<dbReference type="EMBL" id="JAHUTI010070977">
    <property type="protein sequence ID" value="MED6255412.1"/>
    <property type="molecule type" value="Genomic_DNA"/>
</dbReference>
<sequence>MRNHQFLPFMLTVQYVELAWARTKLGFFSGIYVPNFSLSEKCNIRPIKKDFNSKMFCPCCDPHSNRGDRRRDCCPTVTDTLQNEVLLFRLAYPIICHRIGLN</sequence>
<comment type="caution">
    <text evidence="1">The sequence shown here is derived from an EMBL/GenBank/DDBJ whole genome shotgun (WGS) entry which is preliminary data.</text>
</comment>